<evidence type="ECO:0000259" key="1">
    <source>
        <dbReference type="SMART" id="SM00866"/>
    </source>
</evidence>
<dbReference type="InterPro" id="IPR050679">
    <property type="entry name" value="Bact_HTH_transcr_reg"/>
</dbReference>
<accession>A0ABT1IH82</accession>
<gene>
    <name evidence="2" type="ORF">LV75_004438</name>
</gene>
<dbReference type="Gene3D" id="3.40.1410.10">
    <property type="entry name" value="Chorismate lyase-like"/>
    <property type="match status" value="1"/>
</dbReference>
<evidence type="ECO:0000313" key="3">
    <source>
        <dbReference type="Proteomes" id="UP001205185"/>
    </source>
</evidence>
<feature type="domain" description="UbiC transcription regulator-associated" evidence="1">
    <location>
        <begin position="1"/>
        <end position="110"/>
    </location>
</feature>
<keyword evidence="3" id="KW-1185">Reference proteome</keyword>
<dbReference type="PANTHER" id="PTHR44846">
    <property type="entry name" value="MANNOSYL-D-GLYCERATE TRANSPORT/METABOLISM SYSTEM REPRESSOR MNGR-RELATED"/>
    <property type="match status" value="1"/>
</dbReference>
<dbReference type="InterPro" id="IPR028978">
    <property type="entry name" value="Chorismate_lyase_/UTRA_dom_sf"/>
</dbReference>
<organism evidence="2 3">
    <name type="scientific">Actinokineospora diospyrosa</name>
    <dbReference type="NCBI Taxonomy" id="103728"/>
    <lineage>
        <taxon>Bacteria</taxon>
        <taxon>Bacillati</taxon>
        <taxon>Actinomycetota</taxon>
        <taxon>Actinomycetes</taxon>
        <taxon>Pseudonocardiales</taxon>
        <taxon>Pseudonocardiaceae</taxon>
        <taxon>Actinokineospora</taxon>
    </lineage>
</organism>
<name>A0ABT1IH82_9PSEU</name>
<sequence>MLKRSNLYFANDEPVQVVTTYIPWVIAKGTPLVARKQTGKDGIYGRLEDCGHVMTTIREEVTARMPDHREREMLALPGGTPILQVIHTSIDQNQEPFEVTRFVLRADRNGLLYQMPVD</sequence>
<dbReference type="SUPFAM" id="SSF64288">
    <property type="entry name" value="Chorismate lyase-like"/>
    <property type="match status" value="1"/>
</dbReference>
<dbReference type="InterPro" id="IPR011663">
    <property type="entry name" value="UTRA"/>
</dbReference>
<reference evidence="2 3" key="1">
    <citation type="submission" date="2022-06" db="EMBL/GenBank/DDBJ databases">
        <title>Genomic Encyclopedia of Archaeal and Bacterial Type Strains, Phase II (KMG-II): from individual species to whole genera.</title>
        <authorList>
            <person name="Goeker M."/>
        </authorList>
    </citation>
    <scope>NUCLEOTIDE SEQUENCE [LARGE SCALE GENOMIC DNA]</scope>
    <source>
        <strain evidence="2 3">DSM 44255</strain>
    </source>
</reference>
<dbReference type="EMBL" id="JAMTCO010000010">
    <property type="protein sequence ID" value="MCP2271924.1"/>
    <property type="molecule type" value="Genomic_DNA"/>
</dbReference>
<dbReference type="PANTHER" id="PTHR44846:SF17">
    <property type="entry name" value="GNTR-FAMILY TRANSCRIPTIONAL REGULATOR"/>
    <property type="match status" value="1"/>
</dbReference>
<dbReference type="Proteomes" id="UP001205185">
    <property type="component" value="Unassembled WGS sequence"/>
</dbReference>
<protein>
    <submittedName>
        <fullName evidence="2">UTRA domain-containing protein</fullName>
    </submittedName>
</protein>
<dbReference type="Pfam" id="PF07702">
    <property type="entry name" value="UTRA"/>
    <property type="match status" value="1"/>
</dbReference>
<dbReference type="SMART" id="SM00866">
    <property type="entry name" value="UTRA"/>
    <property type="match status" value="1"/>
</dbReference>
<proteinExistence type="predicted"/>
<evidence type="ECO:0000313" key="2">
    <source>
        <dbReference type="EMBL" id="MCP2271924.1"/>
    </source>
</evidence>
<comment type="caution">
    <text evidence="2">The sequence shown here is derived from an EMBL/GenBank/DDBJ whole genome shotgun (WGS) entry which is preliminary data.</text>
</comment>